<dbReference type="Pfam" id="PF13715">
    <property type="entry name" value="CarbopepD_reg_2"/>
    <property type="match status" value="1"/>
</dbReference>
<evidence type="ECO:0000313" key="2">
    <source>
        <dbReference type="Proteomes" id="UP001501469"/>
    </source>
</evidence>
<organism evidence="1 2">
    <name type="scientific">Hymenobacter glaciei</name>
    <dbReference type="NCBI Taxonomy" id="877209"/>
    <lineage>
        <taxon>Bacteria</taxon>
        <taxon>Pseudomonadati</taxon>
        <taxon>Bacteroidota</taxon>
        <taxon>Cytophagia</taxon>
        <taxon>Cytophagales</taxon>
        <taxon>Hymenobacteraceae</taxon>
        <taxon>Hymenobacter</taxon>
    </lineage>
</organism>
<proteinExistence type="predicted"/>
<sequence length="413" mass="45900">MILKRFPFATGSLVLAMLLLHLSAWGQIRLDGQVRDARTQQPLPFATVFLANTTYGTTTDSTGHFALAGLPAGQYEFMVSYVGYDLYKKLLDLRQSVTFTPSLQPAAHLDEVVVRPAENRPADYRRFVRQFLGGSALSEHCRIENPADVAVFIDQRRHELVAVAPRHLSVINQALGYRITYHHFDFRVDYASQRITFTAAPVFEELKSTDAQQQQRWEASRRKAYAGSLPHFLRSVREDRLAQEGFRVEAMVLALNSGPTQQRIKQAGDSLAAVLTPTPGIVALVYQQPLSAAQISKAAAGQVKLETPFDLRVTYQNELPDGQYAARILQARISESRAAAKSQWPASRAEVGLGRPPYEPVLEVSELHLLGPAAVIQPNGYLANPMSVKVDGYWAFERVGEALPLDYVPSLTR</sequence>
<dbReference type="SUPFAM" id="SSF49464">
    <property type="entry name" value="Carboxypeptidase regulatory domain-like"/>
    <property type="match status" value="1"/>
</dbReference>
<evidence type="ECO:0000313" key="1">
    <source>
        <dbReference type="EMBL" id="GAA4037862.1"/>
    </source>
</evidence>
<protein>
    <submittedName>
        <fullName evidence="1">Carboxypeptidase-like regulatory domain-containing protein</fullName>
    </submittedName>
</protein>
<accession>A0ABP7U8J3</accession>
<dbReference type="InterPro" id="IPR008969">
    <property type="entry name" value="CarboxyPept-like_regulatory"/>
</dbReference>
<reference evidence="2" key="1">
    <citation type="journal article" date="2019" name="Int. J. Syst. Evol. Microbiol.">
        <title>The Global Catalogue of Microorganisms (GCM) 10K type strain sequencing project: providing services to taxonomists for standard genome sequencing and annotation.</title>
        <authorList>
            <consortium name="The Broad Institute Genomics Platform"/>
            <consortium name="The Broad Institute Genome Sequencing Center for Infectious Disease"/>
            <person name="Wu L."/>
            <person name="Ma J."/>
        </authorList>
    </citation>
    <scope>NUCLEOTIDE SEQUENCE [LARGE SCALE GENOMIC DNA]</scope>
    <source>
        <strain evidence="2">JCM 17225</strain>
    </source>
</reference>
<dbReference type="Gene3D" id="2.60.40.1120">
    <property type="entry name" value="Carboxypeptidase-like, regulatory domain"/>
    <property type="match status" value="1"/>
</dbReference>
<dbReference type="RefSeq" id="WP_345054588.1">
    <property type="nucleotide sequence ID" value="NZ_BAABDK010000017.1"/>
</dbReference>
<dbReference type="Proteomes" id="UP001501469">
    <property type="component" value="Unassembled WGS sequence"/>
</dbReference>
<dbReference type="EMBL" id="BAABDK010000017">
    <property type="protein sequence ID" value="GAA4037862.1"/>
    <property type="molecule type" value="Genomic_DNA"/>
</dbReference>
<keyword evidence="2" id="KW-1185">Reference proteome</keyword>
<name>A0ABP7U8J3_9BACT</name>
<comment type="caution">
    <text evidence="1">The sequence shown here is derived from an EMBL/GenBank/DDBJ whole genome shotgun (WGS) entry which is preliminary data.</text>
</comment>
<gene>
    <name evidence="1" type="ORF">GCM10022409_23870</name>
</gene>